<accession>A0A8J3YIN2</accession>
<feature type="region of interest" description="Disordered" evidence="1">
    <location>
        <begin position="108"/>
        <end position="136"/>
    </location>
</feature>
<protein>
    <recommendedName>
        <fullName evidence="2">CheW-like domain-containing protein</fullName>
    </recommendedName>
</protein>
<dbReference type="RefSeq" id="WP_203898673.1">
    <property type="nucleotide sequence ID" value="NZ_BOPF01000006.1"/>
</dbReference>
<dbReference type="SMART" id="SM00260">
    <property type="entry name" value="CheW"/>
    <property type="match status" value="1"/>
</dbReference>
<dbReference type="AlphaFoldDB" id="A0A8J3YIN2"/>
<dbReference type="PROSITE" id="PS50851">
    <property type="entry name" value="CHEW"/>
    <property type="match status" value="1"/>
</dbReference>
<organism evidence="3 4">
    <name type="scientific">Virgisporangium aliadipatigenens</name>
    <dbReference type="NCBI Taxonomy" id="741659"/>
    <lineage>
        <taxon>Bacteria</taxon>
        <taxon>Bacillati</taxon>
        <taxon>Actinomycetota</taxon>
        <taxon>Actinomycetes</taxon>
        <taxon>Micromonosporales</taxon>
        <taxon>Micromonosporaceae</taxon>
        <taxon>Virgisporangium</taxon>
    </lineage>
</organism>
<proteinExistence type="predicted"/>
<dbReference type="InterPro" id="IPR002545">
    <property type="entry name" value="CheW-lke_dom"/>
</dbReference>
<sequence length="323" mass="31883">MNRFPVAGPPPDAWPPATAAHPPETWPPAASPPPDTWPPETAAPSPDARPVEAAGAPPSDARPVGTADVATRDDARTAGTATSSDAGTADAATSGTVETACAATSGDARTAGTAASGSAGTAGAATSGDARTAGAATSGGRVAGAVASGGAVATMHERLADLRTAFDRSFALPPVEIEDGYVDLLDLRVGGDAYAVRLSEVSALVVDRPPTRLPGAVPELLGVVGVRGSVVPAFDLAALLGGKRSTEPPRWLLVAAGTPALGLAVERLDGHLRVRHDGPAQKSTGFVGDLLPTPAGPRPVIDMAAVRAAVVARVGPGSPDGSA</sequence>
<feature type="compositionally biased region" description="Pro residues" evidence="1">
    <location>
        <begin position="24"/>
        <end position="37"/>
    </location>
</feature>
<dbReference type="GO" id="GO:0007165">
    <property type="term" value="P:signal transduction"/>
    <property type="evidence" value="ECO:0007669"/>
    <property type="project" value="InterPro"/>
</dbReference>
<gene>
    <name evidence="3" type="ORF">Val02_20080</name>
</gene>
<evidence type="ECO:0000313" key="4">
    <source>
        <dbReference type="Proteomes" id="UP000619260"/>
    </source>
</evidence>
<name>A0A8J3YIN2_9ACTN</name>
<dbReference type="EMBL" id="BOPF01000006">
    <property type="protein sequence ID" value="GIJ45122.1"/>
    <property type="molecule type" value="Genomic_DNA"/>
</dbReference>
<comment type="caution">
    <text evidence="3">The sequence shown here is derived from an EMBL/GenBank/DDBJ whole genome shotgun (WGS) entry which is preliminary data.</text>
</comment>
<dbReference type="Gene3D" id="2.40.50.180">
    <property type="entry name" value="CheA-289, Domain 4"/>
    <property type="match status" value="1"/>
</dbReference>
<dbReference type="Proteomes" id="UP000619260">
    <property type="component" value="Unassembled WGS sequence"/>
</dbReference>
<feature type="region of interest" description="Disordered" evidence="1">
    <location>
        <begin position="1"/>
        <end position="94"/>
    </location>
</feature>
<evidence type="ECO:0000313" key="3">
    <source>
        <dbReference type="EMBL" id="GIJ45122.1"/>
    </source>
</evidence>
<feature type="domain" description="CheW-like" evidence="2">
    <location>
        <begin position="181"/>
        <end position="323"/>
    </location>
</feature>
<dbReference type="GO" id="GO:0006935">
    <property type="term" value="P:chemotaxis"/>
    <property type="evidence" value="ECO:0007669"/>
    <property type="project" value="InterPro"/>
</dbReference>
<dbReference type="SUPFAM" id="SSF50341">
    <property type="entry name" value="CheW-like"/>
    <property type="match status" value="1"/>
</dbReference>
<evidence type="ECO:0000259" key="2">
    <source>
        <dbReference type="PROSITE" id="PS50851"/>
    </source>
</evidence>
<dbReference type="InterPro" id="IPR036061">
    <property type="entry name" value="CheW-like_dom_sf"/>
</dbReference>
<keyword evidence="4" id="KW-1185">Reference proteome</keyword>
<dbReference type="Pfam" id="PF01584">
    <property type="entry name" value="CheW"/>
    <property type="match status" value="1"/>
</dbReference>
<feature type="compositionally biased region" description="Low complexity" evidence="1">
    <location>
        <begin position="77"/>
        <end position="94"/>
    </location>
</feature>
<evidence type="ECO:0000256" key="1">
    <source>
        <dbReference type="SAM" id="MobiDB-lite"/>
    </source>
</evidence>
<reference evidence="3" key="1">
    <citation type="submission" date="2021-01" db="EMBL/GenBank/DDBJ databases">
        <title>Whole genome shotgun sequence of Virgisporangium aliadipatigenens NBRC 105644.</title>
        <authorList>
            <person name="Komaki H."/>
            <person name="Tamura T."/>
        </authorList>
    </citation>
    <scope>NUCLEOTIDE SEQUENCE</scope>
    <source>
        <strain evidence="3">NBRC 105644</strain>
    </source>
</reference>